<dbReference type="RefSeq" id="WP_070067656.1">
    <property type="nucleotide sequence ID" value="NZ_MJUW02000101.1"/>
</dbReference>
<comment type="caution">
    <text evidence="1">The sequence shown here is derived from an EMBL/GenBank/DDBJ whole genome shotgun (WGS) entry which is preliminary data.</text>
</comment>
<evidence type="ECO:0000313" key="1">
    <source>
        <dbReference type="EMBL" id="OQD45210.1"/>
    </source>
</evidence>
<dbReference type="Gene3D" id="3.30.870.10">
    <property type="entry name" value="Endonuclease Chain A"/>
    <property type="match status" value="2"/>
</dbReference>
<sequence>MSKTNNQHTGYAKLIDCWSPPPEAGEPIGCVATTYTFSPVFFEEDCLSRFLKMESDPNNDGSIFIFEREEKMASVECISVLVDQHYCKGARNLRWDIISARIPKAIMHAKISILYWSNLVRVIVGSANLTEEGYRKNQEIFGSLDFQEGSDIPVAVLKSILDFLKEMVDRCTNSPDQPEVRRWHNFITNIEKRARNWGRIEPYRGGKDIRIYPLLIGTEKPNLFDQVRNYWNEASSRPPEDAWITSPFFDPPDSSNIPAKRIWEVLNQRGMACVCYYVRAVDNKDEKQLIINAPESLLKSVPNKRSSVKIRFTRLTEMFDTKETREFRPLHMKSIWFQNDEWVLYVIGSSNFTTSGTGVGSTANFEANIVYMASRAQNKAAVNVLEKSSLSKSNKDDLVIDEYTVWDRQENEDERDSECLTLLPSVFDYAIYGRNDQIGAFVRFHFGSQDLPKGFSILQKDGKEVFYDERKWMEDGKLLEVTLKWKYDLSPSGFNVIWDGAKNSSWWPVNIESASALPPLPELKDIPLEILMAILTSARPLHQVIGVWLKKKQQFNKPDVVTDPRKKVDTTKFLFQRTRQISWVLRSLKERLERPFYTVESLQWRLRGPIGVLALIQTILREGKSEGEKAFLVAEIVLELGRINPKEDAPKSLKREEVIEELHKIIREIRETILPHIQISDDLINTYLSKAFRESLK</sequence>
<protein>
    <recommendedName>
        <fullName evidence="3">PLD phosphodiesterase domain-containing protein</fullName>
    </recommendedName>
</protein>
<dbReference type="SUPFAM" id="SSF56024">
    <property type="entry name" value="Phospholipase D/nuclease"/>
    <property type="match status" value="1"/>
</dbReference>
<reference evidence="1 2" key="1">
    <citation type="journal article" date="2016" name="Genome Announc.">
        <title>Draft Genome Sequence of the Anaerobic Ammonium-Oxidizing Bacterium 'Candidatus Brocadia sp. 40'.</title>
        <authorList>
            <person name="Ali M."/>
            <person name="Haroon M.F."/>
            <person name="Narita Y."/>
            <person name="Zhang L."/>
            <person name="Rangel Shaw D."/>
            <person name="Okabe S."/>
            <person name="Saikaly P.E."/>
        </authorList>
    </citation>
    <scope>NUCLEOTIDE SEQUENCE [LARGE SCALE GENOMIC DNA]</scope>
    <source>
        <strain evidence="1 2">40</strain>
    </source>
</reference>
<organism evidence="1 2">
    <name type="scientific">Candidatus Brocadia sapporoensis</name>
    <dbReference type="NCBI Taxonomy" id="392547"/>
    <lineage>
        <taxon>Bacteria</taxon>
        <taxon>Pseudomonadati</taxon>
        <taxon>Planctomycetota</taxon>
        <taxon>Candidatus Brocadiia</taxon>
        <taxon>Candidatus Brocadiales</taxon>
        <taxon>Candidatus Brocadiaceae</taxon>
        <taxon>Candidatus Brocadia</taxon>
    </lineage>
</organism>
<gene>
    <name evidence="1" type="ORF">BIY37_09885</name>
</gene>
<keyword evidence="2" id="KW-1185">Reference proteome</keyword>
<accession>A0A1V6LYK3</accession>
<dbReference type="EMBL" id="MJUW02000101">
    <property type="protein sequence ID" value="OQD45210.1"/>
    <property type="molecule type" value="Genomic_DNA"/>
</dbReference>
<dbReference type="AlphaFoldDB" id="A0A1V6LYK3"/>
<evidence type="ECO:0000313" key="2">
    <source>
        <dbReference type="Proteomes" id="UP000242219"/>
    </source>
</evidence>
<proteinExistence type="predicted"/>
<evidence type="ECO:0008006" key="3">
    <source>
        <dbReference type="Google" id="ProtNLM"/>
    </source>
</evidence>
<dbReference type="Proteomes" id="UP000242219">
    <property type="component" value="Unassembled WGS sequence"/>
</dbReference>
<name>A0A1V6LYK3_9BACT</name>